<reference evidence="3" key="1">
    <citation type="submission" date="2023-08" db="EMBL/GenBank/DDBJ databases">
        <title>Emergence of clinically-relevant ST2 carbapenem-resistant Acinetobacter baumannii strains in hospital sewages in Zhejiang, East of China.</title>
        <authorList>
            <person name="Kaichao C."/>
            <person name="Zhang R."/>
        </authorList>
    </citation>
    <scope>NUCLEOTIDE SEQUENCE</scope>
    <source>
        <strain evidence="3">M-SY-60</strain>
    </source>
</reference>
<evidence type="ECO:0000313" key="3">
    <source>
        <dbReference type="EMBL" id="MDQ9073359.1"/>
    </source>
</evidence>
<protein>
    <submittedName>
        <fullName evidence="3">SDR family oxidoreductase</fullName>
        <ecNumber evidence="3">1.-.-.-</ecNumber>
    </submittedName>
</protein>
<evidence type="ECO:0000256" key="2">
    <source>
        <dbReference type="ARBA" id="ARBA00023002"/>
    </source>
</evidence>
<dbReference type="RefSeq" id="WP_308957373.1">
    <property type="nucleotide sequence ID" value="NZ_JAVICY010000044.1"/>
</dbReference>
<evidence type="ECO:0000256" key="1">
    <source>
        <dbReference type="ARBA" id="ARBA00006484"/>
    </source>
</evidence>
<dbReference type="PANTHER" id="PTHR43639">
    <property type="entry name" value="OXIDOREDUCTASE, SHORT-CHAIN DEHYDROGENASE/REDUCTASE FAMILY (AFU_ORTHOLOGUE AFUA_5G02870)"/>
    <property type="match status" value="1"/>
</dbReference>
<keyword evidence="2 3" id="KW-0560">Oxidoreductase</keyword>
<organism evidence="3 4">
    <name type="scientific">Acinetobacter gerneri</name>
    <dbReference type="NCBI Taxonomy" id="202952"/>
    <lineage>
        <taxon>Bacteria</taxon>
        <taxon>Pseudomonadati</taxon>
        <taxon>Pseudomonadota</taxon>
        <taxon>Gammaproteobacteria</taxon>
        <taxon>Moraxellales</taxon>
        <taxon>Moraxellaceae</taxon>
        <taxon>Acinetobacter</taxon>
    </lineage>
</organism>
<dbReference type="InterPro" id="IPR036291">
    <property type="entry name" value="NAD(P)-bd_dom_sf"/>
</dbReference>
<dbReference type="PANTHER" id="PTHR43639:SF1">
    <property type="entry name" value="SHORT-CHAIN DEHYDROGENASE_REDUCTASE FAMILY PROTEIN"/>
    <property type="match status" value="1"/>
</dbReference>
<sequence>MKLLANQVIFVTGATGGIGQAICSVLAENGASVVIGYNQSKKKAEKILEQLAEVPAGHLICPAVVTDSQSLKDAALSVKSKFGKCDILINCAGVTKFVEHQDLESLDDALIDLILTTNIRGVIASIRAFLPLLQQSEKGLILNISSIAARTAMGSNIAYCASKAAVDNLTVSLARALAPKIRVISIAPGLSDTEFVQGLDQEWRDQQAELTPLGRLALPEEVASAVLASAAHLTFTTGTVIPVDGGRPIY</sequence>
<dbReference type="GO" id="GO:0016491">
    <property type="term" value="F:oxidoreductase activity"/>
    <property type="evidence" value="ECO:0007669"/>
    <property type="project" value="UniProtKB-KW"/>
</dbReference>
<dbReference type="PRINTS" id="PR00081">
    <property type="entry name" value="GDHRDH"/>
</dbReference>
<dbReference type="PRINTS" id="PR00080">
    <property type="entry name" value="SDRFAMILY"/>
</dbReference>
<evidence type="ECO:0000313" key="4">
    <source>
        <dbReference type="Proteomes" id="UP001243195"/>
    </source>
</evidence>
<dbReference type="CDD" id="cd05233">
    <property type="entry name" value="SDR_c"/>
    <property type="match status" value="1"/>
</dbReference>
<gene>
    <name evidence="3" type="ORF">RFH51_18085</name>
</gene>
<dbReference type="PROSITE" id="PS00061">
    <property type="entry name" value="ADH_SHORT"/>
    <property type="match status" value="1"/>
</dbReference>
<dbReference type="FunFam" id="3.40.50.720:FF:000084">
    <property type="entry name" value="Short-chain dehydrogenase reductase"/>
    <property type="match status" value="1"/>
</dbReference>
<dbReference type="Proteomes" id="UP001243195">
    <property type="component" value="Unassembled WGS sequence"/>
</dbReference>
<comment type="similarity">
    <text evidence="1">Belongs to the short-chain dehydrogenases/reductases (SDR) family.</text>
</comment>
<dbReference type="InterPro" id="IPR020904">
    <property type="entry name" value="Sc_DH/Rdtase_CS"/>
</dbReference>
<dbReference type="EC" id="1.-.-.-" evidence="3"/>
<dbReference type="InterPro" id="IPR002347">
    <property type="entry name" value="SDR_fam"/>
</dbReference>
<dbReference type="Gene3D" id="3.40.50.720">
    <property type="entry name" value="NAD(P)-binding Rossmann-like Domain"/>
    <property type="match status" value="1"/>
</dbReference>
<name>A0AAW8JNA3_9GAMM</name>
<dbReference type="EMBL" id="JAVIDA010000042">
    <property type="protein sequence ID" value="MDQ9073359.1"/>
    <property type="molecule type" value="Genomic_DNA"/>
</dbReference>
<accession>A0AAW8JNA3</accession>
<proteinExistence type="inferred from homology"/>
<dbReference type="AlphaFoldDB" id="A0AAW8JNA3"/>
<dbReference type="Pfam" id="PF13561">
    <property type="entry name" value="adh_short_C2"/>
    <property type="match status" value="1"/>
</dbReference>
<dbReference type="SUPFAM" id="SSF51735">
    <property type="entry name" value="NAD(P)-binding Rossmann-fold domains"/>
    <property type="match status" value="1"/>
</dbReference>
<comment type="caution">
    <text evidence="3">The sequence shown here is derived from an EMBL/GenBank/DDBJ whole genome shotgun (WGS) entry which is preliminary data.</text>
</comment>